<organism evidence="18 19">
    <name type="scientific">Vibrio renipiscarius</name>
    <dbReference type="NCBI Taxonomy" id="1461322"/>
    <lineage>
        <taxon>Bacteria</taxon>
        <taxon>Pseudomonadati</taxon>
        <taxon>Pseudomonadota</taxon>
        <taxon>Gammaproteobacteria</taxon>
        <taxon>Vibrionales</taxon>
        <taxon>Vibrionaceae</taxon>
        <taxon>Vibrio</taxon>
    </lineage>
</organism>
<dbReference type="GO" id="GO:0006260">
    <property type="term" value="P:DNA replication"/>
    <property type="evidence" value="ECO:0007669"/>
    <property type="project" value="UniProtKB-KW"/>
</dbReference>
<keyword evidence="3" id="KW-0515">Mutator protein</keyword>
<gene>
    <name evidence="18" type="ORF">OJ16_14660</name>
</gene>
<dbReference type="EC" id="3.6.1.55" evidence="12"/>
<keyword evidence="8" id="KW-0460">Magnesium</keyword>
<dbReference type="EMBL" id="JTKH01000024">
    <property type="protein sequence ID" value="KII76063.1"/>
    <property type="molecule type" value="Genomic_DNA"/>
</dbReference>
<comment type="catalytic activity">
    <reaction evidence="11">
        <text>8-oxo-GTP + H2O = 8-oxo-GMP + diphosphate + H(+)</text>
        <dbReference type="Rhea" id="RHEA:67616"/>
        <dbReference type="ChEBI" id="CHEBI:15377"/>
        <dbReference type="ChEBI" id="CHEBI:15378"/>
        <dbReference type="ChEBI" id="CHEBI:33019"/>
        <dbReference type="ChEBI" id="CHEBI:143553"/>
        <dbReference type="ChEBI" id="CHEBI:145694"/>
    </reaction>
</comment>
<evidence type="ECO:0000256" key="14">
    <source>
        <dbReference type="ARBA" id="ARBA00041592"/>
    </source>
</evidence>
<evidence type="ECO:0000256" key="12">
    <source>
        <dbReference type="ARBA" id="ARBA00038905"/>
    </source>
</evidence>
<dbReference type="GO" id="GO:0035539">
    <property type="term" value="F:8-oxo-7,8-dihydrodeoxyguanosine triphosphate pyrophosphatase activity"/>
    <property type="evidence" value="ECO:0007669"/>
    <property type="project" value="UniProtKB-EC"/>
</dbReference>
<reference evidence="18 19" key="1">
    <citation type="submission" date="2014-11" db="EMBL/GenBank/DDBJ databases">
        <title>Draft Genome Sequence of Vibrio piscirenalis strains CECT 8603T and CECT 8604, two marine Gammaproteobacterium isolated from cultured gilthead sea bream (Sparus aurata).</title>
        <authorList>
            <person name="Arahal D.R."/>
            <person name="Rodrigo-Torres L."/>
            <person name="Lucena T."/>
            <person name="Pujalte M.J."/>
        </authorList>
    </citation>
    <scope>NUCLEOTIDE SEQUENCE [LARGE SCALE GENOMIC DNA]</scope>
    <source>
        <strain evidence="18 19">DCR 1-4-2</strain>
    </source>
</reference>
<evidence type="ECO:0000256" key="10">
    <source>
        <dbReference type="ARBA" id="ARBA00035861"/>
    </source>
</evidence>
<dbReference type="PROSITE" id="PS51462">
    <property type="entry name" value="NUDIX"/>
    <property type="match status" value="1"/>
</dbReference>
<evidence type="ECO:0000256" key="7">
    <source>
        <dbReference type="ARBA" id="ARBA00022801"/>
    </source>
</evidence>
<evidence type="ECO:0000256" key="5">
    <source>
        <dbReference type="ARBA" id="ARBA00022723"/>
    </source>
</evidence>
<dbReference type="GO" id="GO:0008413">
    <property type="term" value="F:8-oxo-7,8-dihydroguanosine triphosphate pyrophosphatase activity"/>
    <property type="evidence" value="ECO:0007669"/>
    <property type="project" value="TreeGrafter"/>
</dbReference>
<name>A0A0C2KB39_9VIBR</name>
<comment type="similarity">
    <text evidence="2">Belongs to the Nudix hydrolase family.</text>
</comment>
<comment type="cofactor">
    <cofactor evidence="1">
        <name>Mg(2+)</name>
        <dbReference type="ChEBI" id="CHEBI:18420"/>
    </cofactor>
</comment>
<dbReference type="Pfam" id="PF00293">
    <property type="entry name" value="NUDIX"/>
    <property type="match status" value="1"/>
</dbReference>
<dbReference type="GO" id="GO:0044715">
    <property type="term" value="F:8-oxo-dGDP phosphatase activity"/>
    <property type="evidence" value="ECO:0007669"/>
    <property type="project" value="TreeGrafter"/>
</dbReference>
<evidence type="ECO:0000313" key="18">
    <source>
        <dbReference type="EMBL" id="KII76063.1"/>
    </source>
</evidence>
<keyword evidence="6" id="KW-0227">DNA damage</keyword>
<evidence type="ECO:0000256" key="8">
    <source>
        <dbReference type="ARBA" id="ARBA00022842"/>
    </source>
</evidence>
<accession>A0A0C2K294</accession>
<evidence type="ECO:0000256" key="9">
    <source>
        <dbReference type="ARBA" id="ARBA00023204"/>
    </source>
</evidence>
<accession>A0A0C2KB39</accession>
<dbReference type="CDD" id="cd02883">
    <property type="entry name" value="NUDIX_Hydrolase"/>
    <property type="match status" value="1"/>
</dbReference>
<keyword evidence="7" id="KW-0378">Hydrolase</keyword>
<dbReference type="GO" id="GO:0006281">
    <property type="term" value="P:DNA repair"/>
    <property type="evidence" value="ECO:0007669"/>
    <property type="project" value="UniProtKB-KW"/>
</dbReference>
<comment type="caution">
    <text evidence="18">The sequence shown here is derived from an EMBL/GenBank/DDBJ whole genome shotgun (WGS) entry which is preliminary data.</text>
</comment>
<dbReference type="PANTHER" id="PTHR47707">
    <property type="entry name" value="8-OXO-DGTP DIPHOSPHATASE"/>
    <property type="match status" value="1"/>
</dbReference>
<dbReference type="PANTHER" id="PTHR47707:SF1">
    <property type="entry name" value="NUDIX HYDROLASE FAMILY PROTEIN"/>
    <property type="match status" value="1"/>
</dbReference>
<keyword evidence="5" id="KW-0479">Metal-binding</keyword>
<keyword evidence="4" id="KW-0235">DNA replication</keyword>
<evidence type="ECO:0000256" key="13">
    <source>
        <dbReference type="ARBA" id="ARBA00040794"/>
    </source>
</evidence>
<evidence type="ECO:0000256" key="1">
    <source>
        <dbReference type="ARBA" id="ARBA00001946"/>
    </source>
</evidence>
<dbReference type="InterPro" id="IPR000086">
    <property type="entry name" value="NUDIX_hydrolase_dom"/>
</dbReference>
<dbReference type="GO" id="GO:0044716">
    <property type="term" value="F:8-oxo-GDP phosphatase activity"/>
    <property type="evidence" value="ECO:0007669"/>
    <property type="project" value="TreeGrafter"/>
</dbReference>
<dbReference type="SUPFAM" id="SSF55811">
    <property type="entry name" value="Nudix"/>
    <property type="match status" value="1"/>
</dbReference>
<proteinExistence type="inferred from homology"/>
<evidence type="ECO:0000256" key="3">
    <source>
        <dbReference type="ARBA" id="ARBA00022457"/>
    </source>
</evidence>
<dbReference type="InterPro" id="IPR015797">
    <property type="entry name" value="NUDIX_hydrolase-like_dom_sf"/>
</dbReference>
<dbReference type="Gene3D" id="3.90.79.10">
    <property type="entry name" value="Nucleoside Triphosphate Pyrophosphohydrolase"/>
    <property type="match status" value="1"/>
</dbReference>
<evidence type="ECO:0000313" key="19">
    <source>
        <dbReference type="Proteomes" id="UP000031672"/>
    </source>
</evidence>
<dbReference type="Proteomes" id="UP000031672">
    <property type="component" value="Unassembled WGS sequence"/>
</dbReference>
<evidence type="ECO:0000259" key="17">
    <source>
        <dbReference type="PROSITE" id="PS51462"/>
    </source>
</evidence>
<evidence type="ECO:0000256" key="2">
    <source>
        <dbReference type="ARBA" id="ARBA00005582"/>
    </source>
</evidence>
<feature type="domain" description="Nudix hydrolase" evidence="17">
    <location>
        <begin position="1"/>
        <end position="126"/>
    </location>
</feature>
<dbReference type="OrthoDB" id="9791228at2"/>
<evidence type="ECO:0000256" key="16">
    <source>
        <dbReference type="ARBA" id="ARBA00042798"/>
    </source>
</evidence>
<evidence type="ECO:0000256" key="11">
    <source>
        <dbReference type="ARBA" id="ARBA00036904"/>
    </source>
</evidence>
<protein>
    <recommendedName>
        <fullName evidence="13">8-oxo-dGTP diphosphatase</fullName>
        <ecNumber evidence="12">3.6.1.55</ecNumber>
    </recommendedName>
    <alternativeName>
        <fullName evidence="16">7,8-dihydro-8-oxoguanine-triphosphatase</fullName>
    </alternativeName>
    <alternativeName>
        <fullName evidence="15">Mutator protein MutT</fullName>
    </alternativeName>
    <alternativeName>
        <fullName evidence="14">dGTP pyrophosphohydrolase</fullName>
    </alternativeName>
</protein>
<dbReference type="STRING" id="1461322.OJ16_14660"/>
<evidence type="ECO:0000256" key="15">
    <source>
        <dbReference type="ARBA" id="ARBA00041979"/>
    </source>
</evidence>
<dbReference type="AlphaFoldDB" id="A0A0C2KB39"/>
<comment type="catalytic activity">
    <reaction evidence="10">
        <text>8-oxo-dGTP + H2O = 8-oxo-dGMP + diphosphate + H(+)</text>
        <dbReference type="Rhea" id="RHEA:31575"/>
        <dbReference type="ChEBI" id="CHEBI:15377"/>
        <dbReference type="ChEBI" id="CHEBI:15378"/>
        <dbReference type="ChEBI" id="CHEBI:33019"/>
        <dbReference type="ChEBI" id="CHEBI:63224"/>
        <dbReference type="ChEBI" id="CHEBI:77896"/>
        <dbReference type="EC" id="3.6.1.55"/>
    </reaction>
</comment>
<dbReference type="InterPro" id="IPR047127">
    <property type="entry name" value="MutT-like"/>
</dbReference>
<keyword evidence="9" id="KW-0234">DNA repair</keyword>
<dbReference type="RefSeq" id="WP_040991997.1">
    <property type="nucleotide sequence ID" value="NZ_JBFRUC010000001.1"/>
</dbReference>
<evidence type="ECO:0000256" key="6">
    <source>
        <dbReference type="ARBA" id="ARBA00022763"/>
    </source>
</evidence>
<evidence type="ECO:0000256" key="4">
    <source>
        <dbReference type="ARBA" id="ARBA00022705"/>
    </source>
</evidence>
<keyword evidence="19" id="KW-1185">Reference proteome</keyword>
<dbReference type="GO" id="GO:0046872">
    <property type="term" value="F:metal ion binding"/>
    <property type="evidence" value="ECO:0007669"/>
    <property type="project" value="UniProtKB-KW"/>
</dbReference>
<sequence>MKRLAMAVVIKEGRVLVQKRHRATSGMVMEFPGGEVAEEETGTSAALRELAEQTGLQGLTHAATYTNVNEYGGRIYFVVFRAQNNDEPKSIDSSRQQQFYWLEPNQIPLDDFYRADVEFITQQLKQYSVQPSLA</sequence>